<feature type="compositionally biased region" description="Pro residues" evidence="5">
    <location>
        <begin position="1"/>
        <end position="21"/>
    </location>
</feature>
<feature type="transmembrane region" description="Helical" evidence="6">
    <location>
        <begin position="300"/>
        <end position="324"/>
    </location>
</feature>
<evidence type="ECO:0000313" key="7">
    <source>
        <dbReference type="EMBL" id="OLP81355.1"/>
    </source>
</evidence>
<evidence type="ECO:0000256" key="3">
    <source>
        <dbReference type="ARBA" id="ARBA00022989"/>
    </source>
</evidence>
<dbReference type="OrthoDB" id="420097at2759"/>
<proteinExistence type="predicted"/>
<dbReference type="GO" id="GO:0000139">
    <property type="term" value="C:Golgi membrane"/>
    <property type="evidence" value="ECO:0007669"/>
    <property type="project" value="InterPro"/>
</dbReference>
<dbReference type="PANTHER" id="PTHR10231">
    <property type="entry name" value="NUCLEOTIDE-SUGAR TRANSMEMBRANE TRANSPORTER"/>
    <property type="match status" value="1"/>
</dbReference>
<dbReference type="GO" id="GO:0015165">
    <property type="term" value="F:pyrimidine nucleotide-sugar transmembrane transporter activity"/>
    <property type="evidence" value="ECO:0007669"/>
    <property type="project" value="InterPro"/>
</dbReference>
<feature type="transmembrane region" description="Helical" evidence="6">
    <location>
        <begin position="267"/>
        <end position="288"/>
    </location>
</feature>
<feature type="transmembrane region" description="Helical" evidence="6">
    <location>
        <begin position="392"/>
        <end position="409"/>
    </location>
</feature>
<feature type="transmembrane region" description="Helical" evidence="6">
    <location>
        <begin position="137"/>
        <end position="157"/>
    </location>
</feature>
<feature type="transmembrane region" description="Helical" evidence="6">
    <location>
        <begin position="229"/>
        <end position="247"/>
    </location>
</feature>
<evidence type="ECO:0000313" key="8">
    <source>
        <dbReference type="Proteomes" id="UP000186817"/>
    </source>
</evidence>
<evidence type="ECO:0000256" key="5">
    <source>
        <dbReference type="SAM" id="MobiDB-lite"/>
    </source>
</evidence>
<feature type="region of interest" description="Disordered" evidence="5">
    <location>
        <begin position="1"/>
        <end position="23"/>
    </location>
</feature>
<evidence type="ECO:0000256" key="1">
    <source>
        <dbReference type="ARBA" id="ARBA00004141"/>
    </source>
</evidence>
<reference evidence="7 8" key="1">
    <citation type="submission" date="2016-02" db="EMBL/GenBank/DDBJ databases">
        <title>Genome analysis of coral dinoflagellate symbionts highlights evolutionary adaptations to a symbiotic lifestyle.</title>
        <authorList>
            <person name="Aranda M."/>
            <person name="Li Y."/>
            <person name="Liew Y.J."/>
            <person name="Baumgarten S."/>
            <person name="Simakov O."/>
            <person name="Wilson M."/>
            <person name="Piel J."/>
            <person name="Ashoor H."/>
            <person name="Bougouffa S."/>
            <person name="Bajic V.B."/>
            <person name="Ryu T."/>
            <person name="Ravasi T."/>
            <person name="Bayer T."/>
            <person name="Micklem G."/>
            <person name="Kim H."/>
            <person name="Bhak J."/>
            <person name="Lajeunesse T.C."/>
            <person name="Voolstra C.R."/>
        </authorList>
    </citation>
    <scope>NUCLEOTIDE SEQUENCE [LARGE SCALE GENOMIC DNA]</scope>
    <source>
        <strain evidence="7 8">CCMP2467</strain>
    </source>
</reference>
<keyword evidence="3 6" id="KW-1133">Transmembrane helix</keyword>
<comment type="caution">
    <text evidence="7">The sequence shown here is derived from an EMBL/GenBank/DDBJ whole genome shotgun (WGS) entry which is preliminary data.</text>
</comment>
<dbReference type="InterPro" id="IPR007271">
    <property type="entry name" value="Nuc_sug_transpt"/>
</dbReference>
<gene>
    <name evidence="7" type="ORF">AK812_SmicGene38115</name>
</gene>
<evidence type="ECO:0000256" key="4">
    <source>
        <dbReference type="ARBA" id="ARBA00023136"/>
    </source>
</evidence>
<dbReference type="EMBL" id="LSRX01001287">
    <property type="protein sequence ID" value="OLP81355.1"/>
    <property type="molecule type" value="Genomic_DNA"/>
</dbReference>
<evidence type="ECO:0000256" key="6">
    <source>
        <dbReference type="SAM" id="Phobius"/>
    </source>
</evidence>
<comment type="subcellular location">
    <subcellularLocation>
        <location evidence="1">Membrane</location>
        <topology evidence="1">Multi-pass membrane protein</topology>
    </subcellularLocation>
</comment>
<keyword evidence="2 6" id="KW-0812">Transmembrane</keyword>
<organism evidence="7 8">
    <name type="scientific">Symbiodinium microadriaticum</name>
    <name type="common">Dinoflagellate</name>
    <name type="synonym">Zooxanthella microadriatica</name>
    <dbReference type="NCBI Taxonomy" id="2951"/>
    <lineage>
        <taxon>Eukaryota</taxon>
        <taxon>Sar</taxon>
        <taxon>Alveolata</taxon>
        <taxon>Dinophyceae</taxon>
        <taxon>Suessiales</taxon>
        <taxon>Symbiodiniaceae</taxon>
        <taxon>Symbiodinium</taxon>
    </lineage>
</organism>
<feature type="transmembrane region" description="Helical" evidence="6">
    <location>
        <begin position="415"/>
        <end position="434"/>
    </location>
</feature>
<keyword evidence="4 6" id="KW-0472">Membrane</keyword>
<dbReference type="AlphaFoldDB" id="A0A1Q9CEK7"/>
<evidence type="ECO:0000256" key="2">
    <source>
        <dbReference type="ARBA" id="ARBA00022692"/>
    </source>
</evidence>
<sequence>MPESMPAPVPTAPVPLDPRPGPGVLSEGSGLEWSSWLWMGLEAGWGDRRDKSPAVLLLDKTAKSFADAMAVLEMASRVLLVAGMGALLPNLKGGSLTKPLFDSGACHDAIASGASCQVCETKFKHCKGHYVYEPFTVVLFEAMVTVALGVLATLVLMPNRQAVKQLLDWRSIKIVLPVGATYAIGDLMDLAAARNVSGTTLLVAAQLRLPLCALLRCVLLNRGQTWMQWQLLFVITLLCVGHVIHDLGDTMTAGVDRTWIAASPDGIPIALPLVLGKCLVSCCGAVHAEYFLQHKETKQVPLWITQVHFKTATIIGALTVALFMGNVCERILSDRWHNDIFSHLPNDVSAGDPRIPFFGGWDSNTWILAGCLILNNFLVADQMRNLTSIAKYVAYAIGLVLSYLVQLWEGRAFCAWQACSYGGLALAAVAYIALPGPGHFRSAMKS</sequence>
<name>A0A1Q9CEK7_SYMMI</name>
<dbReference type="Pfam" id="PF04142">
    <property type="entry name" value="Nuc_sug_transp"/>
    <property type="match status" value="1"/>
</dbReference>
<protein>
    <submittedName>
        <fullName evidence="7">Uncharacterized protein</fullName>
    </submittedName>
</protein>
<feature type="transmembrane region" description="Helical" evidence="6">
    <location>
        <begin position="363"/>
        <end position="380"/>
    </location>
</feature>
<keyword evidence="8" id="KW-1185">Reference proteome</keyword>
<dbReference type="Proteomes" id="UP000186817">
    <property type="component" value="Unassembled WGS sequence"/>
</dbReference>
<accession>A0A1Q9CEK7</accession>